<accession>A0ABM9CV65</accession>
<evidence type="ECO:0000313" key="3">
    <source>
        <dbReference type="Proteomes" id="UP000838686"/>
    </source>
</evidence>
<evidence type="ECO:0000259" key="1">
    <source>
        <dbReference type="SMART" id="SM00860"/>
    </source>
</evidence>
<dbReference type="Pfam" id="PF09346">
    <property type="entry name" value="SMI1_KNR4"/>
    <property type="match status" value="1"/>
</dbReference>
<dbReference type="EMBL" id="CAKMMF010000041">
    <property type="protein sequence ID" value="CAH1223259.1"/>
    <property type="molecule type" value="Genomic_DNA"/>
</dbReference>
<organism evidence="2 3">
    <name type="scientific">Paenibacillus plantiphilus</name>
    <dbReference type="NCBI Taxonomy" id="2905650"/>
    <lineage>
        <taxon>Bacteria</taxon>
        <taxon>Bacillati</taxon>
        <taxon>Bacillota</taxon>
        <taxon>Bacilli</taxon>
        <taxon>Bacillales</taxon>
        <taxon>Paenibacillaceae</taxon>
        <taxon>Paenibacillus</taxon>
    </lineage>
</organism>
<comment type="caution">
    <text evidence="2">The sequence shown here is derived from an EMBL/GenBank/DDBJ whole genome shotgun (WGS) entry which is preliminary data.</text>
</comment>
<protein>
    <recommendedName>
        <fullName evidence="1">Knr4/Smi1-like domain-containing protein</fullName>
    </recommendedName>
</protein>
<reference evidence="2" key="1">
    <citation type="submission" date="2022-01" db="EMBL/GenBank/DDBJ databases">
        <authorList>
            <person name="Criscuolo A."/>
        </authorList>
    </citation>
    <scope>NUCLEOTIDE SEQUENCE</scope>
    <source>
        <strain evidence="2">CIP111893</strain>
    </source>
</reference>
<name>A0ABM9CV65_9BACL</name>
<gene>
    <name evidence="2" type="ORF">PAECIP111893_04941</name>
</gene>
<evidence type="ECO:0000313" key="2">
    <source>
        <dbReference type="EMBL" id="CAH1223259.1"/>
    </source>
</evidence>
<dbReference type="InterPro" id="IPR018958">
    <property type="entry name" value="Knr4/Smi1-like_dom"/>
</dbReference>
<dbReference type="SMART" id="SM00860">
    <property type="entry name" value="SMI1_KNR4"/>
    <property type="match status" value="1"/>
</dbReference>
<dbReference type="SUPFAM" id="SSF160631">
    <property type="entry name" value="SMI1/KNR4-like"/>
    <property type="match status" value="1"/>
</dbReference>
<dbReference type="Gene3D" id="3.40.1580.10">
    <property type="entry name" value="SMI1/KNR4-like"/>
    <property type="match status" value="1"/>
</dbReference>
<feature type="domain" description="Knr4/Smi1-like" evidence="1">
    <location>
        <begin position="12"/>
        <end position="142"/>
    </location>
</feature>
<dbReference type="InterPro" id="IPR037883">
    <property type="entry name" value="Knr4/Smi1-like_sf"/>
</dbReference>
<dbReference type="Proteomes" id="UP000838686">
    <property type="component" value="Unassembled WGS sequence"/>
</dbReference>
<dbReference type="RefSeq" id="WP_236346605.1">
    <property type="nucleotide sequence ID" value="NZ_CAKMMF010000041.1"/>
</dbReference>
<keyword evidence="3" id="KW-1185">Reference proteome</keyword>
<proteinExistence type="predicted"/>
<sequence length="147" mass="16981">MTELTWKYVEEAADLNEINKVEDILGVKFPEDFIQCAIINHGAMPTLNTFDFEGYKGASVGELLSFNSSSSIYVLNIFNDIRDRLLDRVIPIANDPGGNFICFDYRKKFVPTVVYWDHERAFENPSQSVIYICETFTEFLNKLYIIE</sequence>